<reference evidence="5" key="1">
    <citation type="journal article" date="2010" name="BMC Genomics">
        <title>Comparative genomic and proteomic analyses of two Mycoplasma agalactiae strains: clues to the macro- and micro-events that are shaping mycoplasma diversity.</title>
        <authorList>
            <person name="Nouvel L.X."/>
            <person name="Sirand-Pugnet P."/>
            <person name="Marenda M.S."/>
            <person name="Sagne E."/>
            <person name="Barbe V."/>
            <person name="Mangenot S."/>
            <person name="Schenowitz C."/>
            <person name="Jacob D."/>
            <person name="Barre A."/>
            <person name="Claverol S."/>
            <person name="Blanchard A."/>
            <person name="Citti C."/>
        </authorList>
    </citation>
    <scope>NUCLEOTIDE SEQUENCE [LARGE SCALE GENOMIC DNA]</scope>
    <source>
        <strain evidence="5">5632</strain>
    </source>
</reference>
<protein>
    <recommendedName>
        <fullName evidence="3">DUF31 domain-containing protein</fullName>
    </recommendedName>
</protein>
<gene>
    <name evidence="4" type="ordered locus">MAGa3250</name>
</gene>
<dbReference type="Pfam" id="PF01732">
    <property type="entry name" value="Mycop_pep_DUF31"/>
    <property type="match status" value="1"/>
</dbReference>
<evidence type="ECO:0000313" key="5">
    <source>
        <dbReference type="Proteomes" id="UP000006902"/>
    </source>
</evidence>
<dbReference type="OrthoDB" id="393864at2"/>
<accession>D3VQE5</accession>
<dbReference type="PRINTS" id="PR00840">
    <property type="entry name" value="Y06768FAMILY"/>
</dbReference>
<keyword evidence="2" id="KW-0732">Signal</keyword>
<feature type="coiled-coil region" evidence="1">
    <location>
        <begin position="373"/>
        <end position="400"/>
    </location>
</feature>
<dbReference type="InterPro" id="IPR022381">
    <property type="entry name" value="Uncharacterised_MG067"/>
</dbReference>
<dbReference type="NCBIfam" id="NF045841">
    <property type="entry name" value="Ig_SerProt_MIP"/>
    <property type="match status" value="1"/>
</dbReference>
<dbReference type="Gene3D" id="3.10.450.270">
    <property type="match status" value="1"/>
</dbReference>
<dbReference type="InterPro" id="IPR022382">
    <property type="entry name" value="Mycoplasma_peptidase_DUF31"/>
</dbReference>
<dbReference type="Proteomes" id="UP000006902">
    <property type="component" value="Chromosome"/>
</dbReference>
<name>D3VQE5_MYCAA</name>
<proteinExistence type="predicted"/>
<feature type="coiled-coil region" evidence="1">
    <location>
        <begin position="310"/>
        <end position="337"/>
    </location>
</feature>
<sequence length="859" mass="97907">MNKNKKILLITSASILTPASVVVAAQCNTSQKNSQTVERVKDLSSEEFQKLIAQTGDYSQLVKLVFGSPESSRPLSEFLPSQIEDNYHNLSAVVNEKYADIIDANVVNATTEKQLPTIISNAKGELNVFINFKNKKTNETAEKAFRVTGLKSNNGLHHSGVLQRDPNDALKGAGGFKTYLGWDQKKRFDYDNKLYVDGIKGWWGGGDILAKRGLDKTTADQKKKFDEIAKSVGFDSYENAAVKGFSLPVYGTDGNVSGLKLFNNEVGKSASHIDTLGRELPKTNGLARTIPNKTYQTIAKQTYQITFNFKKDFKRELAEIEKNIKFFQDKNEQQIKDYLETQINVLTNNHNFALREIEKKWASLSDEAKKGLEDAHKREIEEENRQYEEEKNKYSSWKKQDLINWQNEEKKKIEEKKNSDQFGDRVSGTIWIMDYQLPDSGKQATKFYFGTNSHVAKILKEHELTGFSLSRVDGNVGVHSTFKFNDLDPNFKRFSFTKPNGMINNVFDAVDFLNTSPKDYIDSSQKQDYEDVEEYIDFAVIEIDFEKMNPSEVIVWSENIDVSNKIPNKNNKDELIKIITNDYQNDTTNHIKFKSKSYLENYDDIDVPLAINDKKQEDIDKWNKKEGLFILGYPRADKDFYLDRYIDEDQIKVAKENYSLWVNGDHKWYKQLATPEGQQPAFPDYSVNNGGRLSYQIGYRTFTDKPGLTDGFLAAPTIGGEFYSITDKSDSKTKKYVNYGLHLMPRFYAPNGGASGSSVRNKNNELIAVYHASNDSAKTGLAAIFRSPGKDYNKLFGQYNLPQYDLIYGGGKEQKNSYREALEKMYKSSNSNFKTKLFSDGLEDNNIPEAFKFNNNNAK</sequence>
<evidence type="ECO:0000256" key="1">
    <source>
        <dbReference type="SAM" id="Coils"/>
    </source>
</evidence>
<dbReference type="eggNOG" id="ENOG5033SXH">
    <property type="taxonomic scope" value="Bacteria"/>
</dbReference>
<dbReference type="EMBL" id="FP671138">
    <property type="protein sequence ID" value="CBH40539.1"/>
    <property type="molecule type" value="Genomic_DNA"/>
</dbReference>
<evidence type="ECO:0000256" key="2">
    <source>
        <dbReference type="SAM" id="SignalP"/>
    </source>
</evidence>
<dbReference type="RefSeq" id="WP_013021954.1">
    <property type="nucleotide sequence ID" value="NC_013948.1"/>
</dbReference>
<dbReference type="KEGG" id="mal:MAGa3250"/>
<feature type="signal peptide" evidence="2">
    <location>
        <begin position="1"/>
        <end position="24"/>
    </location>
</feature>
<dbReference type="AlphaFoldDB" id="D3VQE5"/>
<evidence type="ECO:0000313" key="4">
    <source>
        <dbReference type="EMBL" id="CBH40539.1"/>
    </source>
</evidence>
<organism evidence="4 5">
    <name type="scientific">Mycoplasmopsis agalactiae</name>
    <name type="common">Mycoplasma agalactiae</name>
    <dbReference type="NCBI Taxonomy" id="2110"/>
    <lineage>
        <taxon>Bacteria</taxon>
        <taxon>Bacillati</taxon>
        <taxon>Mycoplasmatota</taxon>
        <taxon>Mycoplasmoidales</taxon>
        <taxon>Metamycoplasmataceae</taxon>
        <taxon>Mycoplasmopsis</taxon>
    </lineage>
</organism>
<evidence type="ECO:0000259" key="3">
    <source>
        <dbReference type="Pfam" id="PF01732"/>
    </source>
</evidence>
<dbReference type="NCBIfam" id="NF045842">
    <property type="entry name" value="MIP_near_MIB"/>
    <property type="match status" value="1"/>
</dbReference>
<keyword evidence="1" id="KW-0175">Coiled coil</keyword>
<feature type="domain" description="DUF31" evidence="3">
    <location>
        <begin position="292"/>
        <end position="772"/>
    </location>
</feature>
<feature type="chain" id="PRO_5003051598" description="DUF31 domain-containing protein" evidence="2">
    <location>
        <begin position="25"/>
        <end position="859"/>
    </location>
</feature>